<keyword evidence="5" id="KW-0539">Nucleus</keyword>
<comment type="caution">
    <text evidence="8">The sequence shown here is derived from an EMBL/GenBank/DDBJ whole genome shotgun (WGS) entry which is preliminary data.</text>
</comment>
<gene>
    <name evidence="8" type="ORF">FWK35_00025833</name>
</gene>
<name>A0A6G0X4E5_APHCR</name>
<keyword evidence="3" id="KW-0863">Zinc-finger</keyword>
<dbReference type="SUPFAM" id="SSF53098">
    <property type="entry name" value="Ribonuclease H-like"/>
    <property type="match status" value="1"/>
</dbReference>
<keyword evidence="2" id="KW-0479">Metal-binding</keyword>
<dbReference type="InterPro" id="IPR012337">
    <property type="entry name" value="RNaseH-like_sf"/>
</dbReference>
<dbReference type="InterPro" id="IPR052035">
    <property type="entry name" value="ZnF_BED_domain_contain"/>
</dbReference>
<keyword evidence="4" id="KW-0862">Zinc</keyword>
<dbReference type="GO" id="GO:0008270">
    <property type="term" value="F:zinc ion binding"/>
    <property type="evidence" value="ECO:0007669"/>
    <property type="project" value="UniProtKB-KW"/>
</dbReference>
<feature type="domain" description="HAT C-terminal dimerisation" evidence="7">
    <location>
        <begin position="615"/>
        <end position="688"/>
    </location>
</feature>
<feature type="region of interest" description="Disordered" evidence="6">
    <location>
        <begin position="279"/>
        <end position="298"/>
    </location>
</feature>
<dbReference type="SUPFAM" id="SSF140996">
    <property type="entry name" value="Hermes dimerisation domain"/>
    <property type="match status" value="1"/>
</dbReference>
<dbReference type="AlphaFoldDB" id="A0A6G0X4E5"/>
<dbReference type="EMBL" id="VUJU01008149">
    <property type="protein sequence ID" value="KAF0734833.1"/>
    <property type="molecule type" value="Genomic_DNA"/>
</dbReference>
<dbReference type="GO" id="GO:0046983">
    <property type="term" value="F:protein dimerization activity"/>
    <property type="evidence" value="ECO:0007669"/>
    <property type="project" value="InterPro"/>
</dbReference>
<dbReference type="PANTHER" id="PTHR46481:SF10">
    <property type="entry name" value="ZINC FINGER BED DOMAIN-CONTAINING PROTEIN 39"/>
    <property type="match status" value="1"/>
</dbReference>
<evidence type="ECO:0000256" key="3">
    <source>
        <dbReference type="ARBA" id="ARBA00022771"/>
    </source>
</evidence>
<dbReference type="InterPro" id="IPR008906">
    <property type="entry name" value="HATC_C_dom"/>
</dbReference>
<evidence type="ECO:0000256" key="1">
    <source>
        <dbReference type="ARBA" id="ARBA00004123"/>
    </source>
</evidence>
<accession>A0A6G0X4E5</accession>
<dbReference type="GO" id="GO:0005634">
    <property type="term" value="C:nucleus"/>
    <property type="evidence" value="ECO:0007669"/>
    <property type="project" value="UniProtKB-SubCell"/>
</dbReference>
<evidence type="ECO:0000259" key="7">
    <source>
        <dbReference type="Pfam" id="PF05699"/>
    </source>
</evidence>
<comment type="subcellular location">
    <subcellularLocation>
        <location evidence="1">Nucleus</location>
    </subcellularLocation>
</comment>
<dbReference type="OrthoDB" id="6613325at2759"/>
<dbReference type="Pfam" id="PF05699">
    <property type="entry name" value="Dimer_Tnp_hAT"/>
    <property type="match status" value="1"/>
</dbReference>
<keyword evidence="9" id="KW-1185">Reference proteome</keyword>
<evidence type="ECO:0000256" key="5">
    <source>
        <dbReference type="ARBA" id="ARBA00023242"/>
    </source>
</evidence>
<dbReference type="PANTHER" id="PTHR46481">
    <property type="entry name" value="ZINC FINGER BED DOMAIN-CONTAINING PROTEIN 4"/>
    <property type="match status" value="1"/>
</dbReference>
<dbReference type="Proteomes" id="UP000478052">
    <property type="component" value="Unassembled WGS sequence"/>
</dbReference>
<sequence>MIQKTAVVNYTHLTNKLKYITYGKHGTNLKKHLSVHVDLYEKFKQHELKTNIEKNQLKTNSKSQAHQRLFNFSRPNVQVSFTMKDIIDACVELVTVNGRPFSALNDSGFRKILDPVLNGVKNSVVINSESIRKYLHEECDQIKNKITKDIQFKLISLKLDAVTRLNRAFLGINIQYIVDDTIILKTIGLIELTESHSVTENFLETLKINFKHYIFLIDTIVNVLKKFKIDINQVYTITSDNGANMLKAIHLFENEFETQVSDNNDLEVDDEPVYELLNKSDTTSTSEDDYTVNRNPSLDDGEISDLLNLDENSEDLDEKFEKTETIVTDIVAQNIGGEIFTGIRCVAHTLQLAVIDCLKFNTVEKLLNKVRMLVQKLRNQTYLYFIKKEKLKTPILDCLTRWHSTLDMLERVQYLKSFILNMSANDPKLNKLCMSNFEWQQLDFLCKALLPAKICTKKLQSEQLTLTDFYGAWLTCKIQTQSLNTNFSNNLTQCLILREQHIMSNKVLLSAIFLDPRFKNMLTQEQYNIAIEHLINVWVHIKELEQKKIEFVGSTNSNTIESLETNDNDLTSMEYLNELETFLRGKDNEPSLSFNSSTQGSIATRIEAALKLYYRDQKRLSHKLDILKFWKKMETTYPVLAELSKTVYSVPSTQVSVERLFSGLKFILSPYRTSVSSKNLEDQLLVRTNRLIQNPLVIQHRIIEPEQKKKLYVLQFLFESFITSKGRPQTQSYRTPMST</sequence>
<evidence type="ECO:0000256" key="2">
    <source>
        <dbReference type="ARBA" id="ARBA00022723"/>
    </source>
</evidence>
<dbReference type="Gene3D" id="1.10.10.1070">
    <property type="entry name" value="Zinc finger, BED domain-containing"/>
    <property type="match status" value="1"/>
</dbReference>
<reference evidence="8 9" key="1">
    <citation type="submission" date="2019-08" db="EMBL/GenBank/DDBJ databases">
        <title>Whole genome of Aphis craccivora.</title>
        <authorList>
            <person name="Voronova N.V."/>
            <person name="Shulinski R.S."/>
            <person name="Bandarenka Y.V."/>
            <person name="Zhorov D.G."/>
            <person name="Warner D."/>
        </authorList>
    </citation>
    <scope>NUCLEOTIDE SEQUENCE [LARGE SCALE GENOMIC DNA]</scope>
    <source>
        <strain evidence="8">180601</strain>
        <tissue evidence="8">Whole Body</tissue>
    </source>
</reference>
<evidence type="ECO:0000256" key="4">
    <source>
        <dbReference type="ARBA" id="ARBA00022833"/>
    </source>
</evidence>
<proteinExistence type="predicted"/>
<organism evidence="8 9">
    <name type="scientific">Aphis craccivora</name>
    <name type="common">Cowpea aphid</name>
    <dbReference type="NCBI Taxonomy" id="307492"/>
    <lineage>
        <taxon>Eukaryota</taxon>
        <taxon>Metazoa</taxon>
        <taxon>Ecdysozoa</taxon>
        <taxon>Arthropoda</taxon>
        <taxon>Hexapoda</taxon>
        <taxon>Insecta</taxon>
        <taxon>Pterygota</taxon>
        <taxon>Neoptera</taxon>
        <taxon>Paraneoptera</taxon>
        <taxon>Hemiptera</taxon>
        <taxon>Sternorrhyncha</taxon>
        <taxon>Aphidomorpha</taxon>
        <taxon>Aphidoidea</taxon>
        <taxon>Aphididae</taxon>
        <taxon>Aphidini</taxon>
        <taxon>Aphis</taxon>
        <taxon>Aphis</taxon>
    </lineage>
</organism>
<protein>
    <submittedName>
        <fullName evidence="8">Zinc finger BED domain-containing protein RICESLEEPER 1-like isoform X1</fullName>
    </submittedName>
</protein>
<evidence type="ECO:0000256" key="6">
    <source>
        <dbReference type="SAM" id="MobiDB-lite"/>
    </source>
</evidence>
<evidence type="ECO:0000313" key="9">
    <source>
        <dbReference type="Proteomes" id="UP000478052"/>
    </source>
</evidence>
<evidence type="ECO:0000313" key="8">
    <source>
        <dbReference type="EMBL" id="KAF0734833.1"/>
    </source>
</evidence>